<protein>
    <submittedName>
        <fullName evidence="2">GNAT family N-acetyltransferase</fullName>
    </submittedName>
</protein>
<name>A0ABS6AEN4_9RHOB</name>
<dbReference type="PANTHER" id="PTHR43792:SF1">
    <property type="entry name" value="N-ACETYLTRANSFERASE DOMAIN-CONTAINING PROTEIN"/>
    <property type="match status" value="1"/>
</dbReference>
<dbReference type="RefSeq" id="WP_216031365.1">
    <property type="nucleotide sequence ID" value="NZ_JAHKNG010000001.1"/>
</dbReference>
<dbReference type="PANTHER" id="PTHR43792">
    <property type="entry name" value="GNAT FAMILY, PUTATIVE (AFU_ORTHOLOGUE AFUA_3G00765)-RELATED-RELATED"/>
    <property type="match status" value="1"/>
</dbReference>
<organism evidence="2 3">
    <name type="scientific">Paracoccus marinaquae</name>
    <dbReference type="NCBI Taxonomy" id="2841926"/>
    <lineage>
        <taxon>Bacteria</taxon>
        <taxon>Pseudomonadati</taxon>
        <taxon>Pseudomonadota</taxon>
        <taxon>Alphaproteobacteria</taxon>
        <taxon>Rhodobacterales</taxon>
        <taxon>Paracoccaceae</taxon>
        <taxon>Paracoccus</taxon>
    </lineage>
</organism>
<dbReference type="EMBL" id="JAHKNG010000001">
    <property type="protein sequence ID" value="MBU3028676.1"/>
    <property type="molecule type" value="Genomic_DNA"/>
</dbReference>
<proteinExistence type="predicted"/>
<gene>
    <name evidence="2" type="ORF">KNW02_00920</name>
</gene>
<evidence type="ECO:0000259" key="1">
    <source>
        <dbReference type="Pfam" id="PF13302"/>
    </source>
</evidence>
<dbReference type="Pfam" id="PF13302">
    <property type="entry name" value="Acetyltransf_3"/>
    <property type="match status" value="1"/>
</dbReference>
<keyword evidence="3" id="KW-1185">Reference proteome</keyword>
<sequence>MQTQVATILVKVPVLETGRLRLREPRLDDWDAVRAFGLSERSRYIGGPFEEWQIWTSLLAPIGHWAVRGYGFWTVEEKATGRVTGRLGVINHIDWPEPELGWQIYEGFEGKGMAYEAAMAARAHAATAMGLGPLISQIHPDNIRSRRLAERMGAVIEREGEVRGTPCLIYRHPAEAA</sequence>
<feature type="domain" description="N-acetyltransferase" evidence="1">
    <location>
        <begin position="19"/>
        <end position="154"/>
    </location>
</feature>
<dbReference type="InterPro" id="IPR051531">
    <property type="entry name" value="N-acetyltransferase"/>
</dbReference>
<reference evidence="2" key="1">
    <citation type="submission" date="2021-06" db="EMBL/GenBank/DDBJ databases">
        <title>Paracoccus bacterium XHP0099 sp. nov., isolated from the surface waters of the Yellow Sea.</title>
        <authorList>
            <person name="Xue H."/>
            <person name="Zhang D."/>
        </authorList>
    </citation>
    <scope>NUCLEOTIDE SEQUENCE</scope>
    <source>
        <strain evidence="2">XHP0099</strain>
    </source>
</reference>
<evidence type="ECO:0000313" key="2">
    <source>
        <dbReference type="EMBL" id="MBU3028676.1"/>
    </source>
</evidence>
<evidence type="ECO:0000313" key="3">
    <source>
        <dbReference type="Proteomes" id="UP001166191"/>
    </source>
</evidence>
<dbReference type="InterPro" id="IPR000182">
    <property type="entry name" value="GNAT_dom"/>
</dbReference>
<comment type="caution">
    <text evidence="2">The sequence shown here is derived from an EMBL/GenBank/DDBJ whole genome shotgun (WGS) entry which is preliminary data.</text>
</comment>
<accession>A0ABS6AEN4</accession>
<dbReference type="Proteomes" id="UP001166191">
    <property type="component" value="Unassembled WGS sequence"/>
</dbReference>